<feature type="signal peptide" evidence="1">
    <location>
        <begin position="1"/>
        <end position="18"/>
    </location>
</feature>
<evidence type="ECO:0000313" key="3">
    <source>
        <dbReference type="Proteomes" id="UP000217199"/>
    </source>
</evidence>
<dbReference type="AlphaFoldDB" id="A0A286UJG1"/>
<dbReference type="EMBL" id="NBII01000004">
    <property type="protein sequence ID" value="PAV19722.1"/>
    <property type="molecule type" value="Genomic_DNA"/>
</dbReference>
<feature type="chain" id="PRO_5013951224" evidence="1">
    <location>
        <begin position="19"/>
        <end position="88"/>
    </location>
</feature>
<dbReference type="Proteomes" id="UP000217199">
    <property type="component" value="Unassembled WGS sequence"/>
</dbReference>
<comment type="caution">
    <text evidence="2">The sequence shown here is derived from an EMBL/GenBank/DDBJ whole genome shotgun (WGS) entry which is preliminary data.</text>
</comment>
<evidence type="ECO:0000256" key="1">
    <source>
        <dbReference type="SAM" id="SignalP"/>
    </source>
</evidence>
<accession>A0A286UJG1</accession>
<organism evidence="2 3">
    <name type="scientific">Pyrrhoderma noxium</name>
    <dbReference type="NCBI Taxonomy" id="2282107"/>
    <lineage>
        <taxon>Eukaryota</taxon>
        <taxon>Fungi</taxon>
        <taxon>Dikarya</taxon>
        <taxon>Basidiomycota</taxon>
        <taxon>Agaricomycotina</taxon>
        <taxon>Agaricomycetes</taxon>
        <taxon>Hymenochaetales</taxon>
        <taxon>Hymenochaetaceae</taxon>
        <taxon>Pyrrhoderma</taxon>
    </lineage>
</organism>
<proteinExistence type="predicted"/>
<keyword evidence="3" id="KW-1185">Reference proteome</keyword>
<gene>
    <name evidence="2" type="ORF">PNOK_0465600</name>
</gene>
<reference evidence="2 3" key="1">
    <citation type="journal article" date="2017" name="Mol. Ecol.">
        <title>Comparative and population genomic landscape of Phellinus noxius: A hypervariable fungus causing root rot in trees.</title>
        <authorList>
            <person name="Chung C.L."/>
            <person name="Lee T.J."/>
            <person name="Akiba M."/>
            <person name="Lee H.H."/>
            <person name="Kuo T.H."/>
            <person name="Liu D."/>
            <person name="Ke H.M."/>
            <person name="Yokoi T."/>
            <person name="Roa M.B."/>
            <person name="Lu M.J."/>
            <person name="Chang Y.Y."/>
            <person name="Ann P.J."/>
            <person name="Tsai J.N."/>
            <person name="Chen C.Y."/>
            <person name="Tzean S.S."/>
            <person name="Ota Y."/>
            <person name="Hattori T."/>
            <person name="Sahashi N."/>
            <person name="Liou R.F."/>
            <person name="Kikuchi T."/>
            <person name="Tsai I.J."/>
        </authorList>
    </citation>
    <scope>NUCLEOTIDE SEQUENCE [LARGE SCALE GENOMIC DNA]</scope>
    <source>
        <strain evidence="2 3">FFPRI411160</strain>
    </source>
</reference>
<keyword evidence="1" id="KW-0732">Signal</keyword>
<name>A0A286UJG1_9AGAM</name>
<dbReference type="InParanoid" id="A0A286UJG1"/>
<evidence type="ECO:0000313" key="2">
    <source>
        <dbReference type="EMBL" id="PAV19722.1"/>
    </source>
</evidence>
<protein>
    <submittedName>
        <fullName evidence="2">Uncharacterized protein</fullName>
    </submittedName>
</protein>
<sequence length="88" mass="10146">MFIFGVDCIILFPVTSFSANQYVQSHGQMFRTKCHRAFLSLKGRGMIRDTSRSQEEIKGLFKDFGMTMGYLEDLRYVRLPLTPPFVTA</sequence>